<protein>
    <recommendedName>
        <fullName evidence="3">DUF3889 domain-containing protein</fullName>
    </recommendedName>
</protein>
<dbReference type="Gene3D" id="3.10.450.390">
    <property type="entry name" value="Protein of unknown function DUF3889"/>
    <property type="match status" value="1"/>
</dbReference>
<dbReference type="Proteomes" id="UP000232101">
    <property type="component" value="Unassembled WGS sequence"/>
</dbReference>
<name>A0A2M9Q6Q8_9BACI</name>
<accession>A0A2M9Q6Q8</accession>
<organism evidence="1 2">
    <name type="scientific">Lysinibacillus xylanilyticus</name>
    <dbReference type="NCBI Taxonomy" id="582475"/>
    <lineage>
        <taxon>Bacteria</taxon>
        <taxon>Bacillati</taxon>
        <taxon>Bacillota</taxon>
        <taxon>Bacilli</taxon>
        <taxon>Bacillales</taxon>
        <taxon>Bacillaceae</taxon>
        <taxon>Lysinibacillus</taxon>
    </lineage>
</organism>
<dbReference type="InterPro" id="IPR024987">
    <property type="entry name" value="DUF3889"/>
</dbReference>
<comment type="caution">
    <text evidence="1">The sequence shown here is derived from an EMBL/GenBank/DDBJ whole genome shotgun (WGS) entry which is preliminary data.</text>
</comment>
<evidence type="ECO:0000313" key="2">
    <source>
        <dbReference type="Proteomes" id="UP000232101"/>
    </source>
</evidence>
<dbReference type="RefSeq" id="WP_100543032.1">
    <property type="nucleotide sequence ID" value="NZ_JBHVRA010000001.1"/>
</dbReference>
<proteinExistence type="predicted"/>
<evidence type="ECO:0008006" key="3">
    <source>
        <dbReference type="Google" id="ProtNLM"/>
    </source>
</evidence>
<reference evidence="1 2" key="1">
    <citation type="submission" date="2017-11" db="EMBL/GenBank/DDBJ databases">
        <title>Bacterial isolate from king chilli rhizosphere.</title>
        <authorList>
            <person name="Takhelmayum P."/>
            <person name="Sarangthem I."/>
        </authorList>
    </citation>
    <scope>NUCLEOTIDE SEQUENCE [LARGE SCALE GENOMIC DNA]</scope>
    <source>
        <strain evidence="2">t26</strain>
    </source>
</reference>
<dbReference type="Pfam" id="PF13028">
    <property type="entry name" value="DUF3889"/>
    <property type="match status" value="1"/>
</dbReference>
<dbReference type="EMBL" id="PHQY01000588">
    <property type="protein sequence ID" value="PJO43771.1"/>
    <property type="molecule type" value="Genomic_DNA"/>
</dbReference>
<gene>
    <name evidence="1" type="ORF">CWD94_10600</name>
</gene>
<evidence type="ECO:0000313" key="1">
    <source>
        <dbReference type="EMBL" id="PJO43771.1"/>
    </source>
</evidence>
<sequence length="117" mass="13591">MPKEYERLIQLRKFCVTLGIILVMIAVHIPTISYAQQGIPAHAQWGYVAIKETKAKYPQAKIIDYLHEGSEVNEDSSIEKFKLWLKQSDKEFGVHVRIKYITKTNKIVKIEFQETTP</sequence>
<dbReference type="AlphaFoldDB" id="A0A2M9Q6Q8"/>
<dbReference type="STRING" id="582475.ACZ11_12370"/>